<feature type="transmembrane region" description="Helical" evidence="5">
    <location>
        <begin position="486"/>
        <end position="506"/>
    </location>
</feature>
<evidence type="ECO:0000256" key="3">
    <source>
        <dbReference type="ARBA" id="ARBA00022989"/>
    </source>
</evidence>
<protein>
    <submittedName>
        <fullName evidence="6">Related to Low-affinity methionine permease</fullName>
    </submittedName>
</protein>
<evidence type="ECO:0000256" key="1">
    <source>
        <dbReference type="ARBA" id="ARBA00004141"/>
    </source>
</evidence>
<feature type="transmembrane region" description="Helical" evidence="5">
    <location>
        <begin position="131"/>
        <end position="154"/>
    </location>
</feature>
<feature type="transmembrane region" description="Helical" evidence="5">
    <location>
        <begin position="84"/>
        <end position="106"/>
    </location>
</feature>
<dbReference type="AlphaFoldDB" id="A0A376B471"/>
<keyword evidence="7" id="KW-1185">Reference proteome</keyword>
<dbReference type="GO" id="GO:0016020">
    <property type="term" value="C:membrane"/>
    <property type="evidence" value="ECO:0007669"/>
    <property type="project" value="UniProtKB-SubCell"/>
</dbReference>
<sequence>MSLQAEQDDLQERDPLNPIKSIPYPVLSTYTSIDDVVNLESTVEVPQGRHLGIFGTCNMFISRIIGNGIFSIPSSVFINCGGNLIIYFTVWVLAAILSFFGLYLYLEFGCLIPKNGGTKNFLEFSFDKPKYMTSVVFGGFTILTGFAISSALIFGEYFMFSIGFSQDFVANNKWPNHIGSLTTLLIAITHGISLKTGVYIQNTLGVLKIFIVSIMSISGALVLLAPHLFTHDNKNIGFPPLTDLPGSLSYSSLSTAFIQAFFCYIGWNMVHSVTAEIINPNKTLKLAGSVSLLITLVCYSLVNLAYVRLLTYNEIVDAGPLLGSILFTRMYGEIWGRKFITFSIAISALSNLFVALYSISRVNQEIFRHGYFPFTEQLSKNWPFNSPFPSLLVSTFLTIGWLTLLPPGNGVGYNYLVSLEAYGSQIVLLFVAIGIFVYKWKHPNLKPADIKSSSVGNAFFIIFSFYLVVTPFIFNDSGYKNSLPYFPSYYLMTIILFSFSFLFWLVKFQILPRIFRYKLVPELYTLEDGLIIQKWDKIYS</sequence>
<keyword evidence="3 5" id="KW-1133">Transmembrane helix</keyword>
<evidence type="ECO:0000313" key="6">
    <source>
        <dbReference type="EMBL" id="SSD59412.1"/>
    </source>
</evidence>
<dbReference type="VEuPathDB" id="FungiDB:SCODWIG_01173"/>
<evidence type="ECO:0000256" key="5">
    <source>
        <dbReference type="SAM" id="Phobius"/>
    </source>
</evidence>
<proteinExistence type="predicted"/>
<gene>
    <name evidence="6" type="ORF">SCODWIG_01173</name>
</gene>
<dbReference type="InterPro" id="IPR002293">
    <property type="entry name" value="AA/rel_permease1"/>
</dbReference>
<dbReference type="GO" id="GO:0015179">
    <property type="term" value="F:L-amino acid transmembrane transporter activity"/>
    <property type="evidence" value="ECO:0007669"/>
    <property type="project" value="TreeGrafter"/>
</dbReference>
<feature type="transmembrane region" description="Helical" evidence="5">
    <location>
        <begin position="248"/>
        <end position="267"/>
    </location>
</feature>
<feature type="transmembrane region" description="Helical" evidence="5">
    <location>
        <begin position="452"/>
        <end position="474"/>
    </location>
</feature>
<dbReference type="Pfam" id="PF13520">
    <property type="entry name" value="AA_permease_2"/>
    <property type="match status" value="1"/>
</dbReference>
<feature type="transmembrane region" description="Helical" evidence="5">
    <location>
        <begin position="174"/>
        <end position="194"/>
    </location>
</feature>
<dbReference type="PANTHER" id="PTHR11785">
    <property type="entry name" value="AMINO ACID TRANSPORTER"/>
    <property type="match status" value="1"/>
</dbReference>
<keyword evidence="4 5" id="KW-0472">Membrane</keyword>
<dbReference type="InterPro" id="IPR050598">
    <property type="entry name" value="AminoAcid_Transporter"/>
</dbReference>
<keyword evidence="2 5" id="KW-0812">Transmembrane</keyword>
<evidence type="ECO:0000256" key="2">
    <source>
        <dbReference type="ARBA" id="ARBA00022692"/>
    </source>
</evidence>
<dbReference type="PIRSF" id="PIRSF006060">
    <property type="entry name" value="AA_transporter"/>
    <property type="match status" value="1"/>
</dbReference>
<comment type="subcellular location">
    <subcellularLocation>
        <location evidence="1">Membrane</location>
        <topology evidence="1">Multi-pass membrane protein</topology>
    </subcellularLocation>
</comment>
<feature type="transmembrane region" description="Helical" evidence="5">
    <location>
        <begin position="422"/>
        <end position="440"/>
    </location>
</feature>
<feature type="transmembrane region" description="Helical" evidence="5">
    <location>
        <begin position="60"/>
        <end position="78"/>
    </location>
</feature>
<feature type="transmembrane region" description="Helical" evidence="5">
    <location>
        <begin position="287"/>
        <end position="307"/>
    </location>
</feature>
<dbReference type="EMBL" id="UFAJ01000137">
    <property type="protein sequence ID" value="SSD59412.1"/>
    <property type="molecule type" value="Genomic_DNA"/>
</dbReference>
<evidence type="ECO:0000256" key="4">
    <source>
        <dbReference type="ARBA" id="ARBA00023136"/>
    </source>
</evidence>
<evidence type="ECO:0000313" key="7">
    <source>
        <dbReference type="Proteomes" id="UP000262825"/>
    </source>
</evidence>
<dbReference type="PANTHER" id="PTHR11785:SF382">
    <property type="entry name" value="LOW-AFFINITY METHIONINE PERMEASE"/>
    <property type="match status" value="1"/>
</dbReference>
<organism evidence="6 7">
    <name type="scientific">Saccharomycodes ludwigii</name>
    <dbReference type="NCBI Taxonomy" id="36035"/>
    <lineage>
        <taxon>Eukaryota</taxon>
        <taxon>Fungi</taxon>
        <taxon>Dikarya</taxon>
        <taxon>Ascomycota</taxon>
        <taxon>Saccharomycotina</taxon>
        <taxon>Saccharomycetes</taxon>
        <taxon>Saccharomycodales</taxon>
        <taxon>Saccharomycodaceae</taxon>
        <taxon>Saccharomycodes</taxon>
    </lineage>
</organism>
<dbReference type="Proteomes" id="UP000262825">
    <property type="component" value="Unassembled WGS sequence"/>
</dbReference>
<name>A0A376B471_9ASCO</name>
<dbReference type="Gene3D" id="1.20.1740.10">
    <property type="entry name" value="Amino acid/polyamine transporter I"/>
    <property type="match status" value="1"/>
</dbReference>
<accession>A0A376B471</accession>
<feature type="transmembrane region" description="Helical" evidence="5">
    <location>
        <begin position="381"/>
        <end position="402"/>
    </location>
</feature>
<feature type="transmembrane region" description="Helical" evidence="5">
    <location>
        <begin position="339"/>
        <end position="360"/>
    </location>
</feature>
<reference evidence="7" key="1">
    <citation type="submission" date="2018-06" db="EMBL/GenBank/DDBJ databases">
        <authorList>
            <person name="Guldener U."/>
        </authorList>
    </citation>
    <scope>NUCLEOTIDE SEQUENCE [LARGE SCALE GENOMIC DNA]</scope>
    <source>
        <strain evidence="7">UTAD17</strain>
    </source>
</reference>
<feature type="transmembrane region" description="Helical" evidence="5">
    <location>
        <begin position="206"/>
        <end position="228"/>
    </location>
</feature>